<dbReference type="AlphaFoldDB" id="A0AAN8K937"/>
<dbReference type="EMBL" id="JAZGQO010000003">
    <property type="protein sequence ID" value="KAK6188060.1"/>
    <property type="molecule type" value="Genomic_DNA"/>
</dbReference>
<dbReference type="Gene3D" id="2.120.10.30">
    <property type="entry name" value="TolB, C-terminal domain"/>
    <property type="match status" value="1"/>
</dbReference>
<reference evidence="3 4" key="1">
    <citation type="submission" date="2024-01" db="EMBL/GenBank/DDBJ databases">
        <title>The genome of the rayed Mediterranean limpet Patella caerulea (Linnaeus, 1758).</title>
        <authorList>
            <person name="Anh-Thu Weber A."/>
            <person name="Halstead-Nussloch G."/>
        </authorList>
    </citation>
    <scope>NUCLEOTIDE SEQUENCE [LARGE SCALE GENOMIC DNA]</scope>
    <source>
        <strain evidence="3">AATW-2023a</strain>
        <tissue evidence="3">Whole specimen</tissue>
    </source>
</reference>
<comment type="caution">
    <text evidence="3">The sequence shown here is derived from an EMBL/GenBank/DDBJ whole genome shotgun (WGS) entry which is preliminary data.</text>
</comment>
<dbReference type="PANTHER" id="PTHR47572">
    <property type="entry name" value="LIPOPROTEIN-RELATED"/>
    <property type="match status" value="1"/>
</dbReference>
<gene>
    <name evidence="3" type="ORF">SNE40_004324</name>
</gene>
<dbReference type="GO" id="GO:0016787">
    <property type="term" value="F:hydrolase activity"/>
    <property type="evidence" value="ECO:0007669"/>
    <property type="project" value="UniProtKB-KW"/>
</dbReference>
<dbReference type="InterPro" id="IPR051262">
    <property type="entry name" value="SMP-30/CGR1_Lactonase"/>
</dbReference>
<evidence type="ECO:0000313" key="4">
    <source>
        <dbReference type="Proteomes" id="UP001347796"/>
    </source>
</evidence>
<name>A0AAN8K937_PATCE</name>
<dbReference type="InterPro" id="IPR013658">
    <property type="entry name" value="SGL"/>
</dbReference>
<evidence type="ECO:0000259" key="2">
    <source>
        <dbReference type="Pfam" id="PF08450"/>
    </source>
</evidence>
<evidence type="ECO:0000313" key="3">
    <source>
        <dbReference type="EMBL" id="KAK6188060.1"/>
    </source>
</evidence>
<feature type="domain" description="SMP-30/Gluconolactonase/LRE-like region" evidence="2">
    <location>
        <begin position="19"/>
        <end position="284"/>
    </location>
</feature>
<dbReference type="PANTHER" id="PTHR47572:SF4">
    <property type="entry name" value="LACTONASE DRP35"/>
    <property type="match status" value="1"/>
</dbReference>
<proteinExistence type="predicted"/>
<keyword evidence="1" id="KW-0378">Hydrolase</keyword>
<evidence type="ECO:0000256" key="1">
    <source>
        <dbReference type="ARBA" id="ARBA00022801"/>
    </source>
</evidence>
<protein>
    <recommendedName>
        <fullName evidence="2">SMP-30/Gluconolactonase/LRE-like region domain-containing protein</fullName>
    </recommendedName>
</protein>
<dbReference type="Pfam" id="PF08450">
    <property type="entry name" value="SGL"/>
    <property type="match status" value="1"/>
</dbReference>
<keyword evidence="4" id="KW-1185">Reference proteome</keyword>
<dbReference type="Proteomes" id="UP001347796">
    <property type="component" value="Unassembled WGS sequence"/>
</dbReference>
<accession>A0AAN8K937</accession>
<dbReference type="InterPro" id="IPR011042">
    <property type="entry name" value="6-blade_b-propeller_TolB-like"/>
</dbReference>
<organism evidence="3 4">
    <name type="scientific">Patella caerulea</name>
    <name type="common">Rayed Mediterranean limpet</name>
    <dbReference type="NCBI Taxonomy" id="87958"/>
    <lineage>
        <taxon>Eukaryota</taxon>
        <taxon>Metazoa</taxon>
        <taxon>Spiralia</taxon>
        <taxon>Lophotrochozoa</taxon>
        <taxon>Mollusca</taxon>
        <taxon>Gastropoda</taxon>
        <taxon>Patellogastropoda</taxon>
        <taxon>Patelloidea</taxon>
        <taxon>Patellidae</taxon>
        <taxon>Patella</taxon>
    </lineage>
</organism>
<sequence length="307" mass="33253">MTAEVQPEFTQLLTGLMGAEGPVFDNDGSMYVVAPEVVNSGEYAGQILKIDLENQTSTVLCSPSVDGYGGIPAGCQVDKEGNIMVADMRLGILKVQPNGAFSQVCVKDNEGLVMQGCNDCSYDYHGNLWVTAPAGSIAPNAYTRSMEEGFGSVYCLTTNGTVKRVATGIRFPNGIAVQHSSDGTPLKIIVAETPTKLLWGFDIHEETNLKNKTQWGKMPGVLEGGADGMDFDEAGNLLVAHWGSGHVEVFGANGGDPIKRIKCPFERPSNIHFKPKSKTVYITEHDNHALWKFDWENRGKAQFCETS</sequence>
<dbReference type="SUPFAM" id="SSF63829">
    <property type="entry name" value="Calcium-dependent phosphotriesterase"/>
    <property type="match status" value="1"/>
</dbReference>